<evidence type="ECO:0000256" key="1">
    <source>
        <dbReference type="SAM" id="MobiDB-lite"/>
    </source>
</evidence>
<reference evidence="2 3" key="2">
    <citation type="journal article" date="2016" name="Int. J. Syst. Evol. Microbiol.">
        <title>Rickettsia amblyommatis sp. nov., a spotted fever group Rickettsia associated with multiple species of Amblyomma ticks in North, Central and South America.</title>
        <authorList>
            <person name="Karpathy S.E."/>
            <person name="Slater K.S."/>
            <person name="Goldsmith C.S."/>
            <person name="Nicholson W.L."/>
            <person name="Paddock C.D."/>
        </authorList>
    </citation>
    <scope>NUCLEOTIDE SEQUENCE [LARGE SCALE GENOMIC DNA]</scope>
    <source>
        <strain evidence="2 3">GAT-30V</strain>
    </source>
</reference>
<dbReference type="Proteomes" id="UP000008005">
    <property type="component" value="Chromosome"/>
</dbReference>
<evidence type="ECO:0000313" key="2">
    <source>
        <dbReference type="EMBL" id="AFC69989.1"/>
    </source>
</evidence>
<feature type="compositionally biased region" description="Polar residues" evidence="1">
    <location>
        <begin position="777"/>
        <end position="791"/>
    </location>
</feature>
<dbReference type="Pfam" id="PF08011">
    <property type="entry name" value="PDDEXK_9"/>
    <property type="match status" value="1"/>
</dbReference>
<evidence type="ECO:0000313" key="3">
    <source>
        <dbReference type="Proteomes" id="UP000008005"/>
    </source>
</evidence>
<feature type="region of interest" description="Disordered" evidence="1">
    <location>
        <begin position="753"/>
        <end position="798"/>
    </location>
</feature>
<dbReference type="KEGG" id="ram:MCE_05735"/>
<protein>
    <submittedName>
        <fullName evidence="2">Uncharacterized protein</fullName>
    </submittedName>
</protein>
<gene>
    <name evidence="2" type="ordered locus">MCE_05735</name>
</gene>
<reference evidence="3" key="1">
    <citation type="submission" date="2012-02" db="EMBL/GenBank/DDBJ databases">
        <title>Complete genome sequence of Candidatus Rickettsia amblyommii strain GAT-30V.</title>
        <authorList>
            <person name="Johnson S.L."/>
            <person name="Munk A.C."/>
            <person name="Han S."/>
            <person name="Bruce D.C."/>
            <person name="Dasch G.A."/>
        </authorList>
    </citation>
    <scope>NUCLEOTIDE SEQUENCE [LARGE SCALE GENOMIC DNA]</scope>
    <source>
        <strain evidence="3">GAT-30V</strain>
    </source>
</reference>
<accession>H8K645</accession>
<proteinExistence type="predicted"/>
<dbReference type="HOGENOM" id="CLU_226665_0_0_5"/>
<dbReference type="EMBL" id="CP003334">
    <property type="protein sequence ID" value="AFC69989.1"/>
    <property type="molecule type" value="Genomic_DNA"/>
</dbReference>
<sequence>MQIIYHMILCLQIYNNTVSGREKMTKNVERCELIEGFLNEPEQFKQRFERVLQSTPNNGAPNKTEFWLYFFLGGALAVQNIGTLKEKILDVCFSLEIDKGISVLKIAFKMDGNKVVFRSILVVREDSNITFHQYIKYVKYTSAELESVGKQFNLKNDIDITNANSKMLLFNIKKKDNIRFDDNNTLGDRLKKRTSNFIRVQPLQEIIQDDDQSTSVILDEKLNLIVDLNDKDFTNDRNSQGENEFEDKIKKEVNPFFEQLIELYNNHPILSKSSEASYHGFVYGLFVLNYRDKYWIDTSVEQNSGRGVLDLSLLFKKNSDGVRAEYAPHIILEFKQGEQLCQSAQTAIRQIRHKGYAYKLIGRTKSKYAIGVGINFNREDPRERLEVTAQPTIDNPEKDLFSAITELDQLDKETIKKGIREIYYLTHPQELLSRVLIGGLLSKDDISYKKIYVVRGIPGNDKATIFLLKTHTGNIIVSIMETEEDKMFTLYSPKDSLRHLTRSNPSTEVITIKKEVDSAIASILKEEDIKNGKKIYIKINPKGKEFENSANSYYQDIQIQDLQSINSAVAINNYETCILGESIKVKELIKELQKIANSGEESPKSLEKLQDALFKLRASISSENDFKSVLYGMFLYNTLGVIPITEKSLGTGKADLILTFLDNHHPLLLELKYSNTNLGSHNDQQLKSYIRHSRVLTHKSHLDGIILRFNNKAQDQLDIIQIRSVSDTVQHSPAISPDSSPLRQETNNKMVDLSRGESSATNQLLPPVQLASPNKGPMQQLQRQITINQSPQRKHPAAEELELKNKIPKLESLSQMLKSADSIELSSRHVLSHTSSCNGPANRHKRAKCAVEDRSEDDLFYPISLEAGDKRLEIKARLHAQVVMMINWQYNINDREQNLLNIVTYNKHVGDIIRQSHKSQKEQRILTDRYIAAQQFSNSYKDVLKEQRNGKNWLFDNGKCNLLVLSYDNKYLLYSPDLNYQKVLITKELVSVKEIERFIQDFFKWHSGNNDYKVFTLSANAEIAAKIIDLQLSFFKPNLAKPDIDLLLEREQSISGLSAQTVLALFLLDNKVIGQEKLSSKLFELYPNRLTIRIDQLHKALPSLTNEEARLLFLAIKKHNIAADNQYVNVDQANRSLLESYNQKIIEKIQSSLEVGIDDLSQISWQCLEESMEERSIPNALKVDSLKNSKTLFTNVRKVMGFAGQGLFFLPDIIRTANSGNAVSLLENIGMVAGDITLNTLYSNLIGKLESLLSENRIVILKTLPFTSPIFKILVIHSIVELSGKLSTLPANSPERDIIKHQLEEQYFTIGLVMAEVCGLELGPLWIALMIEQLVYSAFVFKETYKLDVSFWKALKMSLGFDHDELEQILENRHLVDMNLRIFNQINNAFSQKKWQEVKEDEVPIETRIAANQYKRSDCSRLIDKLLYEGCRKIEFVNYNFKLTQYLKDKVTLRSTVIYTDQFIKELQMKICRILRITPVRNYVINIDKIKNTFEKLSMKPEPGLISYHLDKEICGKSIRREYSLNREQKEDISQIIEEVMWFESESRKWEKKIDDSNPIIGWSIIRVPKIVSSDWQPVNEIDVPQDIKSKFTGYAFSAPYFLLSPEIVCSTEKDYPLVEIENFRGRIKSGIYTNKTYIKPNIGLHARPILLACCKPKNITDWEQKLYYTNPEEQVNIDLTTHYKKKCQDNSIFLDNIPKIKNEYQDEAHTNSDTYRNCQNHNLGSLQKEKDGLQTESYSRIPTVGDDRIVANISQYNMLPILMGNTLHNLYTIVDNSIKYGIPTPISLSEYHKCAVDISREFTTFYADRQSFNNSAAQRKFFVAFDPKEGNMSLALHSLGLEVFDQLNKGNNPYYNLNDVNSHYTVIVWVADKAYPNNIVFPQAKHKASTFILQDDSKLVKTQYHISNTSKEFSIRDNSSDTSIIINNEQLYVNGTGNHIYLYSKTNRIGHIFFENIKDYLTLHLNSNLISGTLEINVKHLKVLYATATKIDSLLDQYHNTIKLLPNVQSFFMRLARDIEVISECTTFNLMKHQAGSIHTVDYECNKILNHETCTIDLGTEFKTAIEKLKVTNMPYPMINTLRAIEFITKEFHGTWSTSAVTHNIFEIKGIIDQKPANLRIMSDKSILFVYTSDNKLINQEIIYYYSKPELSLNIAQSELAFTGVLSRGQYDRSYYYNDHKSQRIDWSLWRYHSLEFQSIKGFRTLYHFNIGESININNISYRMYADRDKHEMLLPLGDNAICALLTNSTKLDGSNMLRYNFEYDSNTRIVPICVNSRLKDSTILKLPGCLKINSSLLCNITNKTRLYFNDLSSPVSVKLLQDTLKSDTDSDNVSITSTDASPKAYDIINHIHFKSKDRISSKPLTTSSVPVKLLQDTLKSDTDSDNISITSTDASPKAYDIINHIHFKSKDRISSKPLTTSSHTIKDHIRHANHKALHSINQQLDKLSPEVVSAVKYFAGRDLRTIDDIHDLRNLKQVIDNDKNQATIALACLIVKSYYQQSHQVSNKIHLLTIVSQFFGIEQKITNSLIKKAQKGEDVFLDFINQHQQPLEEVLQKTVLDNILNDKHHHVIRAADKTLEINEYATSGASSSILSPINNICNWLKEGIIELASHILKLPNILPTTAANTIPECNDDYTYYIQESLAEADTSEKKIPVITEKIMDDEYYDALETLPQIIKAINSNTSEIIPANYPKTRLQITPGVGSKAMLVNDEIINYCGYHNNNNTPKLLLSHGENNNTQFIQDLKWCESLMLAEVITRSITGEKYRQTILLSPIQERAIEIYQIEQKVHAGLQKMTALFGDYDSEDQDNQDIAQQFYFEDLDDDYNVYLDGDQYIQDIKYLFHS</sequence>
<name>H8K645_RICAG</name>
<dbReference type="InterPro" id="IPR012547">
    <property type="entry name" value="PDDEXK_9"/>
</dbReference>
<organism evidence="2 3">
    <name type="scientific">Rickettsia amblyommatis (strain GAT-30V)</name>
    <name type="common">Rickettsia amblyommii</name>
    <dbReference type="NCBI Taxonomy" id="1105111"/>
    <lineage>
        <taxon>Bacteria</taxon>
        <taxon>Pseudomonadati</taxon>
        <taxon>Pseudomonadota</taxon>
        <taxon>Alphaproteobacteria</taxon>
        <taxon>Rickettsiales</taxon>
        <taxon>Rickettsiaceae</taxon>
        <taxon>Rickettsieae</taxon>
        <taxon>Rickettsia</taxon>
        <taxon>spotted fever group</taxon>
    </lineage>
</organism>